<dbReference type="RefSeq" id="WP_260594897.1">
    <property type="nucleotide sequence ID" value="NZ_CP104003.1"/>
</dbReference>
<dbReference type="EC" id="2.3.1.-" evidence="2"/>
<dbReference type="PROSITE" id="PS51186">
    <property type="entry name" value="GNAT"/>
    <property type="match status" value="1"/>
</dbReference>
<dbReference type="Pfam" id="PF00583">
    <property type="entry name" value="Acetyltransf_1"/>
    <property type="match status" value="1"/>
</dbReference>
<dbReference type="KEGG" id="ssai:N0B31_05740"/>
<dbReference type="EMBL" id="CP104003">
    <property type="protein sequence ID" value="UWM55786.1"/>
    <property type="molecule type" value="Genomic_DNA"/>
</dbReference>
<feature type="domain" description="N-acetyltransferase" evidence="1">
    <location>
        <begin position="82"/>
        <end position="240"/>
    </location>
</feature>
<dbReference type="InterPro" id="IPR000182">
    <property type="entry name" value="GNAT_dom"/>
</dbReference>
<dbReference type="Gene3D" id="3.40.630.30">
    <property type="match status" value="1"/>
</dbReference>
<gene>
    <name evidence="2" type="ORF">N0B31_05740</name>
</gene>
<keyword evidence="2" id="KW-0012">Acyltransferase</keyword>
<dbReference type="PANTHER" id="PTHR43072:SF52">
    <property type="entry name" value="GCN5-RELATED N-ACETYLTRANSFERASE"/>
    <property type="match status" value="1"/>
</dbReference>
<evidence type="ECO:0000313" key="3">
    <source>
        <dbReference type="Proteomes" id="UP001057580"/>
    </source>
</evidence>
<evidence type="ECO:0000259" key="1">
    <source>
        <dbReference type="PROSITE" id="PS51186"/>
    </source>
</evidence>
<dbReference type="CDD" id="cd04301">
    <property type="entry name" value="NAT_SF"/>
    <property type="match status" value="1"/>
</dbReference>
<protein>
    <submittedName>
        <fullName evidence="2">GNAT family N-acetyltransferase</fullName>
        <ecNumber evidence="2">2.3.1.-</ecNumber>
    </submittedName>
</protein>
<keyword evidence="3" id="KW-1185">Reference proteome</keyword>
<dbReference type="SUPFAM" id="SSF55729">
    <property type="entry name" value="Acyl-CoA N-acyltransferases (Nat)"/>
    <property type="match status" value="1"/>
</dbReference>
<dbReference type="GO" id="GO:0016747">
    <property type="term" value="F:acyltransferase activity, transferring groups other than amino-acyl groups"/>
    <property type="evidence" value="ECO:0007669"/>
    <property type="project" value="InterPro"/>
</dbReference>
<evidence type="ECO:0000313" key="2">
    <source>
        <dbReference type="EMBL" id="UWM55786.1"/>
    </source>
</evidence>
<accession>A0A9E7U9B9</accession>
<dbReference type="GeneID" id="74941904"/>
<reference evidence="2" key="1">
    <citation type="submission" date="2022-09" db="EMBL/GenBank/DDBJ databases">
        <title>Diverse halophilic archaea isolated from saline environments.</title>
        <authorList>
            <person name="Cui H.-L."/>
        </authorList>
    </citation>
    <scope>NUCLEOTIDE SEQUENCE</scope>
    <source>
        <strain evidence="2">ZS-35-S2</strain>
    </source>
</reference>
<organism evidence="2 3">
    <name type="scientific">Salinirubellus salinus</name>
    <dbReference type="NCBI Taxonomy" id="1364945"/>
    <lineage>
        <taxon>Archaea</taxon>
        <taxon>Methanobacteriati</taxon>
        <taxon>Methanobacteriota</taxon>
        <taxon>Stenosarchaea group</taxon>
        <taxon>Halobacteria</taxon>
        <taxon>Halobacteriales</taxon>
        <taxon>Natronomonadaceae</taxon>
        <taxon>Salinirubellus</taxon>
    </lineage>
</organism>
<dbReference type="AlphaFoldDB" id="A0A9E7U9B9"/>
<name>A0A9E7U9B9_9EURY</name>
<keyword evidence="2" id="KW-0808">Transferase</keyword>
<dbReference type="InterPro" id="IPR016181">
    <property type="entry name" value="Acyl_CoA_acyltransferase"/>
</dbReference>
<proteinExistence type="predicted"/>
<sequence>MQFTDDLEFGHEGRNEVYEYVEQQGTVDYEAARKALGMGESEFGSYVTVLKRDGVLEQEADELRVKFDDAGPEYHEVDGMEFLIRQATQDDLPAVVETIHRALDDETYIVGTTLADEVDRDEVLLRHNELSSRVVFVATVNGEVAGWVHLEHPETPALAHTAELTLGVVKDHRGKGIGRKLLARGSHCARDLGTEKLYNSVPTTNEGAIAFLESEGWETEAIREDHYKIDGAYVDEVMMAYRP</sequence>
<dbReference type="Proteomes" id="UP001057580">
    <property type="component" value="Chromosome"/>
</dbReference>
<dbReference type="PANTHER" id="PTHR43072">
    <property type="entry name" value="N-ACETYLTRANSFERASE"/>
    <property type="match status" value="1"/>
</dbReference>